<sequence length="105" mass="11853">MQSSVATTTIPPELEAEWSSKKAALISRLKRVEGQLRGIQAMIDREADCEQVAQQMSAARRALDRSFYNMLSCVMERELDCANLSPDDDPKQRLQFATDLLSRYG</sequence>
<accession>A0ABU3B5K4</accession>
<dbReference type="Proteomes" id="UP001259982">
    <property type="component" value="Unassembled WGS sequence"/>
</dbReference>
<comment type="caution">
    <text evidence="2">The sequence shown here is derived from an EMBL/GenBank/DDBJ whole genome shotgun (WGS) entry which is preliminary data.</text>
</comment>
<name>A0ABU3B5K4_9GAMM</name>
<reference evidence="2 3" key="1">
    <citation type="submission" date="2023-09" db="EMBL/GenBank/DDBJ databases">
        <authorList>
            <person name="Rey-Velasco X."/>
        </authorList>
    </citation>
    <scope>NUCLEOTIDE SEQUENCE [LARGE SCALE GENOMIC DNA]</scope>
    <source>
        <strain evidence="2 3">P385</strain>
    </source>
</reference>
<dbReference type="Gene3D" id="1.20.58.1000">
    <property type="entry name" value="Metal-sensitive repressor, helix protomer"/>
    <property type="match status" value="1"/>
</dbReference>
<comment type="similarity">
    <text evidence="1">Belongs to the FrmR/RcnR family.</text>
</comment>
<dbReference type="InterPro" id="IPR003735">
    <property type="entry name" value="Metal_Tscrpt_repr"/>
</dbReference>
<dbReference type="PANTHER" id="PTHR33677">
    <property type="entry name" value="TRANSCRIPTIONAL REPRESSOR FRMR-RELATED"/>
    <property type="match status" value="1"/>
</dbReference>
<proteinExistence type="inferred from homology"/>
<evidence type="ECO:0000313" key="3">
    <source>
        <dbReference type="Proteomes" id="UP001259982"/>
    </source>
</evidence>
<dbReference type="PANTHER" id="PTHR33677:SF5">
    <property type="entry name" value="TRANSCRIPTIONAL REPRESSOR FRMR"/>
    <property type="match status" value="1"/>
</dbReference>
<dbReference type="RefSeq" id="WP_311651840.1">
    <property type="nucleotide sequence ID" value="NZ_JAVRHY010000003.1"/>
</dbReference>
<keyword evidence="3" id="KW-1185">Reference proteome</keyword>
<dbReference type="InterPro" id="IPR038390">
    <property type="entry name" value="Metal_Tscrpt_repr_sf"/>
</dbReference>
<organism evidence="2 3">
    <name type="scientific">Spectribacter acetivorans</name>
    <dbReference type="NCBI Taxonomy" id="3075603"/>
    <lineage>
        <taxon>Bacteria</taxon>
        <taxon>Pseudomonadati</taxon>
        <taxon>Pseudomonadota</taxon>
        <taxon>Gammaproteobacteria</taxon>
        <taxon>Salinisphaerales</taxon>
        <taxon>Salinisphaeraceae</taxon>
        <taxon>Spectribacter</taxon>
    </lineage>
</organism>
<protein>
    <submittedName>
        <fullName evidence="2">Metal-sensing transcriptional repressor</fullName>
    </submittedName>
</protein>
<gene>
    <name evidence="2" type="ORF">RM531_04585</name>
</gene>
<dbReference type="EMBL" id="JAVRHY010000003">
    <property type="protein sequence ID" value="MDT0617741.1"/>
    <property type="molecule type" value="Genomic_DNA"/>
</dbReference>
<dbReference type="Pfam" id="PF02583">
    <property type="entry name" value="Trns_repr_metal"/>
    <property type="match status" value="1"/>
</dbReference>
<evidence type="ECO:0000256" key="1">
    <source>
        <dbReference type="ARBA" id="ARBA00005260"/>
    </source>
</evidence>
<evidence type="ECO:0000313" key="2">
    <source>
        <dbReference type="EMBL" id="MDT0617741.1"/>
    </source>
</evidence>